<feature type="region of interest" description="Disordered" evidence="2">
    <location>
        <begin position="1"/>
        <end position="31"/>
    </location>
</feature>
<keyword evidence="1" id="KW-0175">Coiled coil</keyword>
<evidence type="ECO:0000313" key="3">
    <source>
        <dbReference type="EMBL" id="EFA79486.1"/>
    </source>
</evidence>
<evidence type="ECO:0000256" key="2">
    <source>
        <dbReference type="SAM" id="MobiDB-lite"/>
    </source>
</evidence>
<feature type="compositionally biased region" description="Polar residues" evidence="2">
    <location>
        <begin position="15"/>
        <end position="31"/>
    </location>
</feature>
<dbReference type="GeneID" id="31363018"/>
<proteinExistence type="predicted"/>
<organism evidence="3 4">
    <name type="scientific">Heterostelium pallidum (strain ATCC 26659 / Pp 5 / PN500)</name>
    <name type="common">Cellular slime mold</name>
    <name type="synonym">Polysphondylium pallidum</name>
    <dbReference type="NCBI Taxonomy" id="670386"/>
    <lineage>
        <taxon>Eukaryota</taxon>
        <taxon>Amoebozoa</taxon>
        <taxon>Evosea</taxon>
        <taxon>Eumycetozoa</taxon>
        <taxon>Dictyostelia</taxon>
        <taxon>Acytosteliales</taxon>
        <taxon>Acytosteliaceae</taxon>
        <taxon>Heterostelium</taxon>
    </lineage>
</organism>
<dbReference type="EMBL" id="ADBJ01000034">
    <property type="protein sequence ID" value="EFA79486.1"/>
    <property type="molecule type" value="Genomic_DNA"/>
</dbReference>
<sequence length="227" mass="25235">METLDVENNNNINNSDGGLSTPSNVLNNIENVSNHDGEEENLMVENDDEYAGIENLSQEELIDIIKEIREEYFNLKDKHRELNAINNNSQASSSNQSTPLNQSPSNAIPPVTKKISEYPLNYKQQDVVELYTPDYQLPAGKAPTRSPSFWQSPTGFLSYWVGWDTPMEEIADNSNDDTASSSSSAPKPKPPQSYPITKTFEEKAPIKTFSPSSSQPNPVLILPASKK</sequence>
<accession>D3BG86</accession>
<dbReference type="InParanoid" id="D3BG86"/>
<dbReference type="RefSeq" id="XP_020431607.1">
    <property type="nucleotide sequence ID" value="XM_020578372.1"/>
</dbReference>
<comment type="caution">
    <text evidence="3">The sequence shown here is derived from an EMBL/GenBank/DDBJ whole genome shotgun (WGS) entry which is preliminary data.</text>
</comment>
<feature type="region of interest" description="Disordered" evidence="2">
    <location>
        <begin position="168"/>
        <end position="227"/>
    </location>
</feature>
<feature type="region of interest" description="Disordered" evidence="2">
    <location>
        <begin position="88"/>
        <end position="109"/>
    </location>
</feature>
<evidence type="ECO:0000313" key="4">
    <source>
        <dbReference type="Proteomes" id="UP000001396"/>
    </source>
</evidence>
<reference evidence="3 4" key="1">
    <citation type="journal article" date="2011" name="Genome Res.">
        <title>Phylogeny-wide analysis of social amoeba genomes highlights ancient origins for complex intercellular communication.</title>
        <authorList>
            <person name="Heidel A.J."/>
            <person name="Lawal H.M."/>
            <person name="Felder M."/>
            <person name="Schilde C."/>
            <person name="Helps N.R."/>
            <person name="Tunggal B."/>
            <person name="Rivero F."/>
            <person name="John U."/>
            <person name="Schleicher M."/>
            <person name="Eichinger L."/>
            <person name="Platzer M."/>
            <person name="Noegel A.A."/>
            <person name="Schaap P."/>
            <person name="Gloeckner G."/>
        </authorList>
    </citation>
    <scope>NUCLEOTIDE SEQUENCE [LARGE SCALE GENOMIC DNA]</scope>
    <source>
        <strain evidence="4">ATCC 26659 / Pp 5 / PN500</strain>
    </source>
</reference>
<keyword evidence="4" id="KW-1185">Reference proteome</keyword>
<evidence type="ECO:0000256" key="1">
    <source>
        <dbReference type="SAM" id="Coils"/>
    </source>
</evidence>
<protein>
    <submittedName>
        <fullName evidence="3">Uncharacterized protein</fullName>
    </submittedName>
</protein>
<feature type="coiled-coil region" evidence="1">
    <location>
        <begin position="58"/>
        <end position="85"/>
    </location>
</feature>
<name>D3BG86_HETP5</name>
<feature type="compositionally biased region" description="Low complexity" evidence="2">
    <location>
        <begin position="88"/>
        <end position="97"/>
    </location>
</feature>
<dbReference type="Proteomes" id="UP000001396">
    <property type="component" value="Unassembled WGS sequence"/>
</dbReference>
<gene>
    <name evidence="3" type="ORF">PPL_07537</name>
</gene>
<dbReference type="AlphaFoldDB" id="D3BG86"/>